<evidence type="ECO:0000256" key="1">
    <source>
        <dbReference type="SAM" id="MobiDB-lite"/>
    </source>
</evidence>
<keyword evidence="3" id="KW-1185">Reference proteome</keyword>
<name>A0ABV7TKL9_9RHOB</name>
<comment type="caution">
    <text evidence="2">The sequence shown here is derived from an EMBL/GenBank/DDBJ whole genome shotgun (WGS) entry which is preliminary data.</text>
</comment>
<protein>
    <submittedName>
        <fullName evidence="2">DUF6151 family protein</fullName>
    </submittedName>
</protein>
<gene>
    <name evidence="2" type="ORF">ACFORG_17055</name>
</gene>
<dbReference type="Proteomes" id="UP001595629">
    <property type="component" value="Unassembled WGS sequence"/>
</dbReference>
<proteinExistence type="predicted"/>
<dbReference type="InterPro" id="IPR011057">
    <property type="entry name" value="Mss4-like_sf"/>
</dbReference>
<feature type="region of interest" description="Disordered" evidence="1">
    <location>
        <begin position="122"/>
        <end position="142"/>
    </location>
</feature>
<dbReference type="InterPro" id="IPR046149">
    <property type="entry name" value="DUF6151"/>
</dbReference>
<sequence>MSGGGPLRFSCTCGKVSGHMDEPALRGGFRISCHCPDCRAADRHLRGTSGRIDPIDIYQTSPDHVHIDSGADHLGLFRLGPKGLFRWYATCCGTPLFNTLASARLPFVGVLTENFETPDRLGPVRGQSFVPGPGGKPRNSGSGAMAWGIISRMLTARLSGRWRQTPFFDTESGKPRAEAQILSREQRAELYD</sequence>
<reference evidence="3" key="1">
    <citation type="journal article" date="2019" name="Int. J. Syst. Evol. Microbiol.">
        <title>The Global Catalogue of Microorganisms (GCM) 10K type strain sequencing project: providing services to taxonomists for standard genome sequencing and annotation.</title>
        <authorList>
            <consortium name="The Broad Institute Genomics Platform"/>
            <consortium name="The Broad Institute Genome Sequencing Center for Infectious Disease"/>
            <person name="Wu L."/>
            <person name="Ma J."/>
        </authorList>
    </citation>
    <scope>NUCLEOTIDE SEQUENCE [LARGE SCALE GENOMIC DNA]</scope>
    <source>
        <strain evidence="3">KCTC 42911</strain>
    </source>
</reference>
<dbReference type="Pfam" id="PF19648">
    <property type="entry name" value="DUF6151"/>
    <property type="match status" value="1"/>
</dbReference>
<dbReference type="Gene3D" id="3.90.1590.10">
    <property type="entry name" value="glutathione-dependent formaldehyde- activating enzyme (gfa)"/>
    <property type="match status" value="1"/>
</dbReference>
<accession>A0ABV7TKL9</accession>
<dbReference type="SUPFAM" id="SSF51316">
    <property type="entry name" value="Mss4-like"/>
    <property type="match status" value="1"/>
</dbReference>
<evidence type="ECO:0000313" key="2">
    <source>
        <dbReference type="EMBL" id="MFC3615467.1"/>
    </source>
</evidence>
<organism evidence="2 3">
    <name type="scientific">Lutimaribacter marinistellae</name>
    <dbReference type="NCBI Taxonomy" id="1820329"/>
    <lineage>
        <taxon>Bacteria</taxon>
        <taxon>Pseudomonadati</taxon>
        <taxon>Pseudomonadota</taxon>
        <taxon>Alphaproteobacteria</taxon>
        <taxon>Rhodobacterales</taxon>
        <taxon>Roseobacteraceae</taxon>
        <taxon>Lutimaribacter</taxon>
    </lineage>
</organism>
<evidence type="ECO:0000313" key="3">
    <source>
        <dbReference type="Proteomes" id="UP001595629"/>
    </source>
</evidence>
<dbReference type="RefSeq" id="WP_386736736.1">
    <property type="nucleotide sequence ID" value="NZ_JBHRXI010000017.1"/>
</dbReference>
<dbReference type="EMBL" id="JBHRXI010000017">
    <property type="protein sequence ID" value="MFC3615467.1"/>
    <property type="molecule type" value="Genomic_DNA"/>
</dbReference>